<dbReference type="InterPro" id="IPR044946">
    <property type="entry name" value="Restrct_endonuc_typeI_TRD_sf"/>
</dbReference>
<dbReference type="EMBL" id="CACVAZ010000036">
    <property type="protein sequence ID" value="CAA6807087.1"/>
    <property type="molecule type" value="Genomic_DNA"/>
</dbReference>
<sequence>MEKDKFYYYALAYKNQTDVVIVKSPSNNNENKKFLGYEWSNAKGNEGIHYITKSAIKVKDESLEEEDKRILENLQGLKHINTPLYNPEDLEDESKINKIIRDNFKNIKATIPIELEAFVSRARLVDMLDFNRVDFNKALSLTASKKVEIESKWEIVKLDDVVELHDTLRKPIKESDRRNGTVPYYGATGIIDYIDGYTHDGIFLLLGEDGAKWEENENSSFIVEGKFWANNHVHVLKVSDMIKDIYLREFLNQTDLTIEYITGLTVKKLNQRNLLNIKIPLPPLEIQEQIVKECQKVDDEVVEANEIIEQSKTNIILTMNSSNENTIMKLGETCKLKAGKFVSAKDIHNEDGKNLYPCYGGNGLRGYTKTFTHEGVYPLIGRQGALCGNITLVHGKFHATEHALAVTPKLDLDVIWLTNKLIMMDLNQYKTGTAQPGLSVKNINVVNIEIPPLETQKQIVAKIEILESNINDAQKIIDEAQHQKETILKKYL</sequence>
<organism evidence="6">
    <name type="scientific">uncultured Sulfurovum sp</name>
    <dbReference type="NCBI Taxonomy" id="269237"/>
    <lineage>
        <taxon>Bacteria</taxon>
        <taxon>Pseudomonadati</taxon>
        <taxon>Campylobacterota</taxon>
        <taxon>Epsilonproteobacteria</taxon>
        <taxon>Campylobacterales</taxon>
        <taxon>Sulfurovaceae</taxon>
        <taxon>Sulfurovum</taxon>
        <taxon>environmental samples</taxon>
    </lineage>
</organism>
<dbReference type="InterPro" id="IPR051212">
    <property type="entry name" value="Type-I_RE_S_subunit"/>
</dbReference>
<dbReference type="SUPFAM" id="SSF116734">
    <property type="entry name" value="DNA methylase specificity domain"/>
    <property type="match status" value="2"/>
</dbReference>
<dbReference type="GO" id="GO:0009035">
    <property type="term" value="F:type I site-specific deoxyribonuclease activity"/>
    <property type="evidence" value="ECO:0007669"/>
    <property type="project" value="UniProtKB-EC"/>
</dbReference>
<dbReference type="Pfam" id="PF01420">
    <property type="entry name" value="Methylase_S"/>
    <property type="match status" value="2"/>
</dbReference>
<dbReference type="InterPro" id="IPR000055">
    <property type="entry name" value="Restrct_endonuc_typeI_TRD"/>
</dbReference>
<dbReference type="EC" id="3.1.21.3" evidence="6"/>
<feature type="coiled-coil region" evidence="4">
    <location>
        <begin position="463"/>
        <end position="490"/>
    </location>
</feature>
<comment type="similarity">
    <text evidence="1">Belongs to the type-I restriction system S methylase family.</text>
</comment>
<protein>
    <submittedName>
        <fullName evidence="6">Type I restriction-modification system, specificity subunit S (EC)</fullName>
        <ecNumber evidence="6">3.1.21.3</ecNumber>
    </submittedName>
</protein>
<dbReference type="GO" id="GO:0009307">
    <property type="term" value="P:DNA restriction-modification system"/>
    <property type="evidence" value="ECO:0007669"/>
    <property type="project" value="UniProtKB-KW"/>
</dbReference>
<evidence type="ECO:0000313" key="6">
    <source>
        <dbReference type="EMBL" id="CAA6807087.1"/>
    </source>
</evidence>
<name>A0A6S6SNR8_9BACT</name>
<keyword evidence="4" id="KW-0175">Coiled coil</keyword>
<evidence type="ECO:0000256" key="1">
    <source>
        <dbReference type="ARBA" id="ARBA00010923"/>
    </source>
</evidence>
<evidence type="ECO:0000256" key="3">
    <source>
        <dbReference type="ARBA" id="ARBA00023125"/>
    </source>
</evidence>
<dbReference type="Gene3D" id="3.90.220.20">
    <property type="entry name" value="DNA methylase specificity domains"/>
    <property type="match status" value="2"/>
</dbReference>
<evidence type="ECO:0000256" key="2">
    <source>
        <dbReference type="ARBA" id="ARBA00022747"/>
    </source>
</evidence>
<reference evidence="6" key="1">
    <citation type="submission" date="2020-01" db="EMBL/GenBank/DDBJ databases">
        <authorList>
            <person name="Meier V. D."/>
            <person name="Meier V D."/>
        </authorList>
    </citation>
    <scope>NUCLEOTIDE SEQUENCE</scope>
    <source>
        <strain evidence="6">HLG_WM_MAG_02</strain>
    </source>
</reference>
<feature type="domain" description="Type I restriction modification DNA specificity" evidence="5">
    <location>
        <begin position="326"/>
        <end position="476"/>
    </location>
</feature>
<evidence type="ECO:0000256" key="4">
    <source>
        <dbReference type="SAM" id="Coils"/>
    </source>
</evidence>
<feature type="domain" description="Type I restriction modification DNA specificity" evidence="5">
    <location>
        <begin position="151"/>
        <end position="301"/>
    </location>
</feature>
<dbReference type="CDD" id="cd17266">
    <property type="entry name" value="RMtype1_S_Sau1132ORF3780P-TRD2-CR2_like"/>
    <property type="match status" value="1"/>
</dbReference>
<dbReference type="CDD" id="cd17262">
    <property type="entry name" value="RMtype1_S_Aco12261I-TRD2-CR2"/>
    <property type="match status" value="1"/>
</dbReference>
<accession>A0A6S6SNR8</accession>
<evidence type="ECO:0000259" key="5">
    <source>
        <dbReference type="Pfam" id="PF01420"/>
    </source>
</evidence>
<keyword evidence="6" id="KW-0378">Hydrolase</keyword>
<proteinExistence type="inferred from homology"/>
<dbReference type="PANTHER" id="PTHR43140:SF1">
    <property type="entry name" value="TYPE I RESTRICTION ENZYME ECOKI SPECIFICITY SUBUNIT"/>
    <property type="match status" value="1"/>
</dbReference>
<keyword evidence="2" id="KW-0680">Restriction system</keyword>
<dbReference type="AlphaFoldDB" id="A0A6S6SNR8"/>
<dbReference type="GO" id="GO:0003677">
    <property type="term" value="F:DNA binding"/>
    <property type="evidence" value="ECO:0007669"/>
    <property type="project" value="UniProtKB-KW"/>
</dbReference>
<keyword evidence="3" id="KW-0238">DNA-binding</keyword>
<gene>
    <name evidence="6" type="ORF">HELGO_WM33724</name>
</gene>
<dbReference type="PANTHER" id="PTHR43140">
    <property type="entry name" value="TYPE-1 RESTRICTION ENZYME ECOKI SPECIFICITY PROTEIN"/>
    <property type="match status" value="1"/>
</dbReference>